<dbReference type="Gene3D" id="3.20.20.80">
    <property type="entry name" value="Glycosidases"/>
    <property type="match status" value="1"/>
</dbReference>
<evidence type="ECO:0000313" key="1">
    <source>
        <dbReference type="EMBL" id="SOD96603.1"/>
    </source>
</evidence>
<keyword evidence="1" id="KW-0378">Hydrolase</keyword>
<dbReference type="GO" id="GO:0004553">
    <property type="term" value="F:hydrolase activity, hydrolyzing O-glycosyl compounds"/>
    <property type="evidence" value="ECO:0007669"/>
    <property type="project" value="InterPro"/>
</dbReference>
<dbReference type="Pfam" id="PF00232">
    <property type="entry name" value="Glyco_hydro_1"/>
    <property type="match status" value="1"/>
</dbReference>
<gene>
    <name evidence="1" type="ORF">SAMN06269250_5400</name>
</gene>
<dbReference type="Proteomes" id="UP000219452">
    <property type="component" value="Unassembled WGS sequence"/>
</dbReference>
<dbReference type="PANTHER" id="PTHR12631:SF10">
    <property type="entry name" value="BETA-XYLOSIDASE-LIKE PROTEIN-RELATED"/>
    <property type="match status" value="1"/>
</dbReference>
<dbReference type="OrthoDB" id="9803892at2"/>
<dbReference type="GO" id="GO:0005975">
    <property type="term" value="P:carbohydrate metabolic process"/>
    <property type="evidence" value="ECO:0007669"/>
    <property type="project" value="InterPro"/>
</dbReference>
<keyword evidence="2" id="KW-1185">Reference proteome</keyword>
<dbReference type="PANTHER" id="PTHR12631">
    <property type="entry name" value="ALPHA-L-IDURONIDASE"/>
    <property type="match status" value="1"/>
</dbReference>
<proteinExistence type="predicted"/>
<dbReference type="RefSeq" id="WP_097130092.1">
    <property type="nucleotide sequence ID" value="NZ_OCNH01000006.1"/>
</dbReference>
<name>A0A286GM37_9BACT</name>
<dbReference type="InterPro" id="IPR001360">
    <property type="entry name" value="Glyco_hydro_1"/>
</dbReference>
<dbReference type="InterPro" id="IPR017853">
    <property type="entry name" value="GH"/>
</dbReference>
<dbReference type="AlphaFoldDB" id="A0A286GM37"/>
<dbReference type="SUPFAM" id="SSF51445">
    <property type="entry name" value="(Trans)glycosidases"/>
    <property type="match status" value="1"/>
</dbReference>
<protein>
    <submittedName>
        <fullName evidence="1">Glycosyl hydrolase family 1</fullName>
    </submittedName>
</protein>
<organism evidence="1 2">
    <name type="scientific">Spirosoma fluviale</name>
    <dbReference type="NCBI Taxonomy" id="1597977"/>
    <lineage>
        <taxon>Bacteria</taxon>
        <taxon>Pseudomonadati</taxon>
        <taxon>Bacteroidota</taxon>
        <taxon>Cytophagia</taxon>
        <taxon>Cytophagales</taxon>
        <taxon>Cytophagaceae</taxon>
        <taxon>Spirosoma</taxon>
    </lineage>
</organism>
<dbReference type="InterPro" id="IPR051923">
    <property type="entry name" value="Glycosyl_Hydrolase_39"/>
</dbReference>
<reference evidence="2" key="1">
    <citation type="submission" date="2017-09" db="EMBL/GenBank/DDBJ databases">
        <authorList>
            <person name="Varghese N."/>
            <person name="Submissions S."/>
        </authorList>
    </citation>
    <scope>NUCLEOTIDE SEQUENCE [LARGE SCALE GENOMIC DNA]</scope>
    <source>
        <strain evidence="2">DSM 29961</strain>
    </source>
</reference>
<dbReference type="EMBL" id="OCNH01000006">
    <property type="protein sequence ID" value="SOD96603.1"/>
    <property type="molecule type" value="Genomic_DNA"/>
</dbReference>
<sequence length="446" mass="51177">MANKGFLDIIKKKYGDGNYDGDQFGGAGGHDGSGPPQDNPANFMFATGIECSYPTIQKGKVRRDQLRECGHYDRWKEDLGLVKEMGLNVLRYGLPYYSIHQAPGKFDWSFADEVMREIKRLKITPILDLMHFGVPDWIENFQNPELPIHFADYAAAVADRYPWVRFYTPVNEIYVTARISAKDGVWNEQLKTDKGFVTALKHCAAASIMANQQIAKRRNDCVIVQSESAEFTHELYAKPSPQVALENELRFLSLDLLYANPPSATVGMYLLDNGMSREEYNWFMAGKPPGYQIMGNDYYGRNERIRLADGSIQTSMDVLGWYEITKDYYERYRMPVMHTETNVFEADQAPIWLYKQWVGVMKMRRDGVPVLGFTWYSLIDQIDWDSQLGELNNHVNECGLFDLDRKPRPVAEAYKSLLNEFGQITVVPYGEVLELTDRPARLKVQV</sequence>
<evidence type="ECO:0000313" key="2">
    <source>
        <dbReference type="Proteomes" id="UP000219452"/>
    </source>
</evidence>
<accession>A0A286GM37</accession>